<protein>
    <recommendedName>
        <fullName evidence="9">MHC class II beta chain N-terminal domain-containing protein</fullName>
    </recommendedName>
</protein>
<evidence type="ECO:0000313" key="11">
    <source>
        <dbReference type="Proteomes" id="UP000694399"/>
    </source>
</evidence>
<dbReference type="Gene3D" id="3.10.320.10">
    <property type="entry name" value="Class II Histocompatibility Antigen, M Beta Chain, Chain B, domain 1"/>
    <property type="match status" value="1"/>
</dbReference>
<dbReference type="Proteomes" id="UP000694399">
    <property type="component" value="Unassembled WGS sequence"/>
</dbReference>
<dbReference type="InterPro" id="IPR011162">
    <property type="entry name" value="MHC_I/II-like_Ag-recog"/>
</dbReference>
<dbReference type="GO" id="GO:0002504">
    <property type="term" value="P:antigen processing and presentation of peptide or polysaccharide antigen via MHC class II"/>
    <property type="evidence" value="ECO:0007669"/>
    <property type="project" value="UniProtKB-KW"/>
</dbReference>
<keyword evidence="7" id="KW-0325">Glycoprotein</keyword>
<dbReference type="InterPro" id="IPR050160">
    <property type="entry name" value="MHC/Immunoglobulin"/>
</dbReference>
<reference evidence="10" key="1">
    <citation type="submission" date="2025-08" db="UniProtKB">
        <authorList>
            <consortium name="Ensembl"/>
        </authorList>
    </citation>
    <scope>IDENTIFICATION</scope>
</reference>
<comment type="subcellular location">
    <subcellularLocation>
        <location evidence="1">Membrane</location>
        <topology evidence="1">Single-pass type I membrane protein</topology>
    </subcellularLocation>
</comment>
<dbReference type="Pfam" id="PF00969">
    <property type="entry name" value="MHC_II_beta"/>
    <property type="match status" value="1"/>
</dbReference>
<accession>A0A8C8XJ09</accession>
<evidence type="ECO:0000256" key="6">
    <source>
        <dbReference type="ARBA" id="ARBA00023136"/>
    </source>
</evidence>
<dbReference type="PANTHER" id="PTHR19944:SF103">
    <property type="entry name" value="DLA CLASS II HISTOCOMPATIBILITY ANTIGEN, DR-1 BETA CHAIN-LIKE"/>
    <property type="match status" value="1"/>
</dbReference>
<dbReference type="FunFam" id="3.10.320.10:FF:000001">
    <property type="entry name" value="HLA class II histocompatibility antigen, DRB1-1 beta chain"/>
    <property type="match status" value="1"/>
</dbReference>
<dbReference type="Ensembl" id="ENSPLOT00000022687.1">
    <property type="protein sequence ID" value="ENSPLOP00000020524.1"/>
    <property type="gene ID" value="ENSPLOG00000015049.1"/>
</dbReference>
<reference evidence="10" key="2">
    <citation type="submission" date="2025-09" db="UniProtKB">
        <authorList>
            <consortium name="Ensembl"/>
        </authorList>
    </citation>
    <scope>IDENTIFICATION</scope>
</reference>
<organism evidence="10 11">
    <name type="scientific">Panthera leo</name>
    <name type="common">Lion</name>
    <dbReference type="NCBI Taxonomy" id="9689"/>
    <lineage>
        <taxon>Eukaryota</taxon>
        <taxon>Metazoa</taxon>
        <taxon>Chordata</taxon>
        <taxon>Craniata</taxon>
        <taxon>Vertebrata</taxon>
        <taxon>Euteleostomi</taxon>
        <taxon>Mammalia</taxon>
        <taxon>Eutheria</taxon>
        <taxon>Laurasiatheria</taxon>
        <taxon>Carnivora</taxon>
        <taxon>Feliformia</taxon>
        <taxon>Felidae</taxon>
        <taxon>Pantherinae</taxon>
        <taxon>Panthera</taxon>
    </lineage>
</organism>
<keyword evidence="2" id="KW-0812">Transmembrane</keyword>
<feature type="domain" description="MHC class II beta chain N-terminal" evidence="9">
    <location>
        <begin position="17"/>
        <end position="93"/>
    </location>
</feature>
<proteinExistence type="predicted"/>
<evidence type="ECO:0000256" key="1">
    <source>
        <dbReference type="ARBA" id="ARBA00004479"/>
    </source>
</evidence>
<dbReference type="GO" id="GO:0042613">
    <property type="term" value="C:MHC class II protein complex"/>
    <property type="evidence" value="ECO:0007669"/>
    <property type="project" value="UniProtKB-KW"/>
</dbReference>
<evidence type="ECO:0000256" key="4">
    <source>
        <dbReference type="ARBA" id="ARBA00022989"/>
    </source>
</evidence>
<keyword evidence="11" id="KW-1185">Reference proteome</keyword>
<dbReference type="GO" id="GO:0002250">
    <property type="term" value="P:adaptive immune response"/>
    <property type="evidence" value="ECO:0007669"/>
    <property type="project" value="UniProtKB-KW"/>
</dbReference>
<keyword evidence="8" id="KW-0491">MHC II</keyword>
<evidence type="ECO:0000256" key="5">
    <source>
        <dbReference type="ARBA" id="ARBA00023130"/>
    </source>
</evidence>
<evidence type="ECO:0000313" key="10">
    <source>
        <dbReference type="Ensembl" id="ENSPLOP00000020524.1"/>
    </source>
</evidence>
<dbReference type="PANTHER" id="PTHR19944">
    <property type="entry name" value="MHC CLASS II-RELATED"/>
    <property type="match status" value="1"/>
</dbReference>
<evidence type="ECO:0000256" key="2">
    <source>
        <dbReference type="ARBA" id="ARBA00022692"/>
    </source>
</evidence>
<evidence type="ECO:0000259" key="9">
    <source>
        <dbReference type="SMART" id="SM00921"/>
    </source>
</evidence>
<dbReference type="InterPro" id="IPR000353">
    <property type="entry name" value="MHC_II_b_N"/>
</dbReference>
<name>A0A8C8XJ09_PANLE</name>
<dbReference type="GeneTree" id="ENSGT00940000154993"/>
<keyword evidence="4" id="KW-1133">Transmembrane helix</keyword>
<keyword evidence="3" id="KW-0391">Immunity</keyword>
<evidence type="ECO:0000256" key="8">
    <source>
        <dbReference type="ARBA" id="ARBA00023182"/>
    </source>
</evidence>
<evidence type="ECO:0000256" key="7">
    <source>
        <dbReference type="ARBA" id="ARBA00023180"/>
    </source>
</evidence>
<dbReference type="SMART" id="SM00921">
    <property type="entry name" value="MHC_II_beta"/>
    <property type="match status" value="1"/>
</dbReference>
<dbReference type="InterPro" id="IPR014745">
    <property type="entry name" value="MHC_II_a/b_N"/>
</dbReference>
<dbReference type="AlphaFoldDB" id="A0A8C8XJ09"/>
<keyword evidence="6" id="KW-0472">Membrane</keyword>
<dbReference type="OMA" id="MECSERN"/>
<keyword evidence="5" id="KW-1064">Adaptive immunity</keyword>
<evidence type="ECO:0000256" key="3">
    <source>
        <dbReference type="ARBA" id="ARBA00022859"/>
    </source>
</evidence>
<dbReference type="SUPFAM" id="SSF54452">
    <property type="entry name" value="MHC antigen-recognition domain"/>
    <property type="match status" value="1"/>
</dbReference>
<sequence>MWGCFPSLAHFLVMGKSECHFTNGTERVRFLARYFYNREELARFDSDSEVGEFRAVTELGRPIAKYWNGQKDFMEQEQTAVDWFCRHNYGVGESFTVQRRGERGRGAGAAGAAPVRL</sequence>